<reference evidence="3" key="1">
    <citation type="journal article" date="2013" name="PLoS ONE">
        <title>Direct detection of alternative open reading frames translation products in human significantly expands the proteome.</title>
        <authorList>
            <person name="Vanderperre B."/>
            <person name="Lucier J.-F."/>
            <person name="Motard J."/>
            <person name="Tremblay G."/>
            <person name="Vanderperre S."/>
            <person name="Wisztorski M."/>
            <person name="Salzet M."/>
            <person name="Boisvert F.-M."/>
            <person name="Roucou X."/>
        </authorList>
    </citation>
    <scope>NUCLEOTIDE SEQUENCE</scope>
</reference>
<name>L8EAV3_HUMAN</name>
<dbReference type="ChiTaRS" id="OTUD4">
    <property type="organism name" value="human"/>
</dbReference>
<feature type="signal peptide" evidence="2">
    <location>
        <begin position="1"/>
        <end position="19"/>
    </location>
</feature>
<feature type="chain" id="PRO_5003987836" evidence="2">
    <location>
        <begin position="20"/>
        <end position="73"/>
    </location>
</feature>
<evidence type="ECO:0000313" key="3">
    <source>
        <dbReference type="EMBL" id="CCQ43946.1"/>
    </source>
</evidence>
<protein>
    <submittedName>
        <fullName evidence="3">Alternative protein OTUD4</fullName>
    </submittedName>
</protein>
<evidence type="ECO:0000256" key="2">
    <source>
        <dbReference type="SAM" id="SignalP"/>
    </source>
</evidence>
<keyword evidence="1" id="KW-0472">Membrane</keyword>
<keyword evidence="2" id="KW-0732">Signal</keyword>
<feature type="transmembrane region" description="Helical" evidence="1">
    <location>
        <begin position="21"/>
        <end position="48"/>
    </location>
</feature>
<keyword evidence="1" id="KW-0812">Transmembrane</keyword>
<evidence type="ECO:0000256" key="1">
    <source>
        <dbReference type="SAM" id="Phobius"/>
    </source>
</evidence>
<organism evidence="3">
    <name type="scientific">Homo sapiens</name>
    <name type="common">Human</name>
    <dbReference type="NCBI Taxonomy" id="9606"/>
    <lineage>
        <taxon>Eukaryota</taxon>
        <taxon>Metazoa</taxon>
        <taxon>Chordata</taxon>
        <taxon>Craniata</taxon>
        <taxon>Vertebrata</taxon>
        <taxon>Euteleostomi</taxon>
        <taxon>Mammalia</taxon>
        <taxon>Eutheria</taxon>
        <taxon>Euarchontoglires</taxon>
        <taxon>Primates</taxon>
        <taxon>Haplorrhini</taxon>
        <taxon>Catarrhini</taxon>
        <taxon>Hominidae</taxon>
        <taxon>Homo</taxon>
    </lineage>
</organism>
<proteinExistence type="predicted"/>
<dbReference type="AlphaFoldDB" id="L8EAV3"/>
<keyword evidence="1" id="KW-1133">Transmembrane helix</keyword>
<dbReference type="EMBL" id="HF584449">
    <property type="protein sequence ID" value="CCQ43946.1"/>
    <property type="molecule type" value="Genomic_DNA"/>
</dbReference>
<dbReference type="OrthoDB" id="10017659at2759"/>
<accession>L8EAV3</accession>
<sequence length="73" mass="8253">MKLHHIMIIHILKNRLTKAHLFFVLGALAELDSSPLFPLVLCMSLHFLSNLQLLPHVSLAAGCWHLCSPHTVY</sequence>
<gene>
    <name evidence="3" type="primary">OTUD4</name>
</gene>